<proteinExistence type="predicted"/>
<dbReference type="PATRIC" id="fig|137591.24.peg.297"/>
<evidence type="ECO:0000313" key="1">
    <source>
        <dbReference type="EMBL" id="KIU25519.1"/>
    </source>
</evidence>
<reference evidence="1 2" key="1">
    <citation type="journal article" date="2015" name="Microbiology (Mosc.)">
        <title>Genomics of the Weissella cibaria species with an examination of its metabolic traits.</title>
        <authorList>
            <person name="Lynch K.M."/>
            <person name="Lucid A."/>
            <person name="Arendt E.K."/>
            <person name="Sleator R.D."/>
            <person name="Lucey B."/>
            <person name="Coffey A."/>
        </authorList>
    </citation>
    <scope>NUCLEOTIDE SEQUENCE [LARGE SCALE GENOMIC DNA]</scope>
    <source>
        <strain evidence="1 2">AB3b</strain>
    </source>
</reference>
<evidence type="ECO:0000313" key="2">
    <source>
        <dbReference type="Proteomes" id="UP000032289"/>
    </source>
</evidence>
<organism evidence="1 2">
    <name type="scientific">Weissella cibaria</name>
    <dbReference type="NCBI Taxonomy" id="137591"/>
    <lineage>
        <taxon>Bacteria</taxon>
        <taxon>Bacillati</taxon>
        <taxon>Bacillota</taxon>
        <taxon>Bacilli</taxon>
        <taxon>Lactobacillales</taxon>
        <taxon>Lactobacillaceae</taxon>
        <taxon>Weissella</taxon>
    </lineage>
</organism>
<protein>
    <submittedName>
        <fullName evidence="1">Uncharacterized protein</fullName>
    </submittedName>
</protein>
<accession>A0A0D1KLM7</accession>
<dbReference type="EMBL" id="JWHT01000010">
    <property type="protein sequence ID" value="KIU25519.1"/>
    <property type="molecule type" value="Genomic_DNA"/>
</dbReference>
<gene>
    <name evidence="1" type="ORF">ab3b_00304</name>
</gene>
<dbReference type="AlphaFoldDB" id="A0A0D1KLM7"/>
<dbReference type="Proteomes" id="UP000032289">
    <property type="component" value="Unassembled WGS sequence"/>
</dbReference>
<comment type="caution">
    <text evidence="1">The sequence shown here is derived from an EMBL/GenBank/DDBJ whole genome shotgun (WGS) entry which is preliminary data.</text>
</comment>
<sequence length="369" mass="42430" precursor="true">MGMKQLVARVSLGAGVVGASMALLGTTTHASEFGITKARSDQDVSTYVHKTFANQVKVYHKIAPKLWPDNKDVNQYAMINDIDNKTFWMVTPTGKVSDLTEKQALSYGVQPEPYEGWFLAFAAHHKSGAFMAVNKDELTNTKRLVRYPHLGTYDLFITYAHEMFHGTEQEGWASPKKHYNPEQNEYLKHTDVRRIRLQLQEQLMAAYTNKSEKSLAQALATYRYYKENYAKDYQATFEDDRMEGTAYYYEIRSSLFAGYPDKVKTMKQNDQAVRTLFKQNRLAYLDSGAYAETYNVGALASFILDWQADKQGISRDTWKKAMASAKTNPMDYLDKHAKIFYIPPYKATMTNAEYKKMYKKILNYKNLAD</sequence>
<dbReference type="RefSeq" id="WP_043940625.1">
    <property type="nucleotide sequence ID" value="NZ_JWHT01000010.1"/>
</dbReference>
<name>A0A0D1KLM7_9LACO</name>